<gene>
    <name evidence="4" type="ORF">Cboi02_000435100</name>
</gene>
<evidence type="ECO:0000256" key="1">
    <source>
        <dbReference type="SAM" id="Coils"/>
    </source>
</evidence>
<keyword evidence="5" id="KW-1185">Reference proteome</keyword>
<keyword evidence="1" id="KW-0175">Coiled coil</keyword>
<organism evidence="4 5">
    <name type="scientific">Candida boidinii</name>
    <name type="common">Yeast</name>
    <dbReference type="NCBI Taxonomy" id="5477"/>
    <lineage>
        <taxon>Eukaryota</taxon>
        <taxon>Fungi</taxon>
        <taxon>Dikarya</taxon>
        <taxon>Ascomycota</taxon>
        <taxon>Saccharomycotina</taxon>
        <taxon>Pichiomycetes</taxon>
        <taxon>Pichiales</taxon>
        <taxon>Pichiaceae</taxon>
        <taxon>Ogataea</taxon>
        <taxon>Ogataea/Candida clade</taxon>
    </lineage>
</organism>
<reference evidence="4" key="1">
    <citation type="submission" date="2023-04" db="EMBL/GenBank/DDBJ databases">
        <title>Candida boidinii NBRC 10035.</title>
        <authorList>
            <person name="Ichikawa N."/>
            <person name="Sato H."/>
            <person name="Tonouchi N."/>
        </authorList>
    </citation>
    <scope>NUCLEOTIDE SEQUENCE</scope>
    <source>
        <strain evidence="4">NBRC 10035</strain>
    </source>
</reference>
<evidence type="ECO:0000313" key="4">
    <source>
        <dbReference type="EMBL" id="GME74260.1"/>
    </source>
</evidence>
<sequence length="373" mass="42629">MSRTNLLDRKGRSITYSKLGPEVNAEIRSRVETKFAADLDLLNHQLEDMGIDIKGEDSYKETLGLCERLIEGKLEHSWFEETLRQGFRNKAFKLFTIDKVLQNLTKHAHTLIADHKCSEMIVLMEKDRSSETTTAKDQIMYRMQVRNLMGSEDNMFKVTFDTLKNKTAISFLALDDLTLNDQKLEEERWNYYLTSYAMSHPTEGIPSSKINLPFLRSSIDEDDEDEIEGVSDANLKVKIDMATYRIYFEPGSRDSFIRNNLFEAKKQIKNLEEKIKAKTESLKKIIEGEYGWQATLSSDSAKKELLENKFKILISEGPEAYAKYNDEEKPAEDVTTGQSDLTVEGESTIAEGTEEKPKAEKVEETPVDVAITA</sequence>
<feature type="domain" description="Sin3 C-terminal" evidence="3">
    <location>
        <begin position="19"/>
        <end position="256"/>
    </location>
</feature>
<dbReference type="Pfam" id="PF16879">
    <property type="entry name" value="Sin3a_C"/>
    <property type="match status" value="1"/>
</dbReference>
<evidence type="ECO:0000313" key="5">
    <source>
        <dbReference type="Proteomes" id="UP001165120"/>
    </source>
</evidence>
<feature type="region of interest" description="Disordered" evidence="2">
    <location>
        <begin position="325"/>
        <end position="373"/>
    </location>
</feature>
<evidence type="ECO:0000259" key="3">
    <source>
        <dbReference type="Pfam" id="PF16879"/>
    </source>
</evidence>
<feature type="coiled-coil region" evidence="1">
    <location>
        <begin position="261"/>
        <end position="288"/>
    </location>
</feature>
<dbReference type="EMBL" id="BSXN01001730">
    <property type="protein sequence ID" value="GME74260.1"/>
    <property type="molecule type" value="Genomic_DNA"/>
</dbReference>
<feature type="compositionally biased region" description="Basic and acidic residues" evidence="2">
    <location>
        <begin position="353"/>
        <end position="364"/>
    </location>
</feature>
<dbReference type="InterPro" id="IPR031693">
    <property type="entry name" value="Sin3_C"/>
</dbReference>
<accession>A0A9W6T490</accession>
<name>A0A9W6T490_CANBO</name>
<comment type="caution">
    <text evidence="4">The sequence shown here is derived from an EMBL/GenBank/DDBJ whole genome shotgun (WGS) entry which is preliminary data.</text>
</comment>
<evidence type="ECO:0000256" key="2">
    <source>
        <dbReference type="SAM" id="MobiDB-lite"/>
    </source>
</evidence>
<dbReference type="AlphaFoldDB" id="A0A9W6T490"/>
<protein>
    <submittedName>
        <fullName evidence="4">Unnamed protein product</fullName>
    </submittedName>
</protein>
<proteinExistence type="predicted"/>
<dbReference type="Proteomes" id="UP001165120">
    <property type="component" value="Unassembled WGS sequence"/>
</dbReference>